<evidence type="ECO:0000256" key="1">
    <source>
        <dbReference type="SAM" id="MobiDB-lite"/>
    </source>
</evidence>
<comment type="caution">
    <text evidence="3">The sequence shown here is derived from an EMBL/GenBank/DDBJ whole genome shotgun (WGS) entry which is preliminary data.</text>
</comment>
<feature type="signal peptide" evidence="2">
    <location>
        <begin position="1"/>
        <end position="20"/>
    </location>
</feature>
<accession>A0AAD6UBD6</accession>
<evidence type="ECO:0000256" key="2">
    <source>
        <dbReference type="SAM" id="SignalP"/>
    </source>
</evidence>
<keyword evidence="2" id="KW-0732">Signal</keyword>
<dbReference type="AlphaFoldDB" id="A0AAD6UBD6"/>
<organism evidence="3 4">
    <name type="scientific">Mycena belliarum</name>
    <dbReference type="NCBI Taxonomy" id="1033014"/>
    <lineage>
        <taxon>Eukaryota</taxon>
        <taxon>Fungi</taxon>
        <taxon>Dikarya</taxon>
        <taxon>Basidiomycota</taxon>
        <taxon>Agaricomycotina</taxon>
        <taxon>Agaricomycetes</taxon>
        <taxon>Agaricomycetidae</taxon>
        <taxon>Agaricales</taxon>
        <taxon>Marasmiineae</taxon>
        <taxon>Mycenaceae</taxon>
        <taxon>Mycena</taxon>
    </lineage>
</organism>
<proteinExistence type="predicted"/>
<feature type="chain" id="PRO_5041921999" evidence="2">
    <location>
        <begin position="21"/>
        <end position="184"/>
    </location>
</feature>
<evidence type="ECO:0000313" key="3">
    <source>
        <dbReference type="EMBL" id="KAJ7097164.1"/>
    </source>
</evidence>
<feature type="compositionally biased region" description="Low complexity" evidence="1">
    <location>
        <begin position="140"/>
        <end position="159"/>
    </location>
</feature>
<name>A0AAD6UBD6_9AGAR</name>
<keyword evidence="4" id="KW-1185">Reference proteome</keyword>
<gene>
    <name evidence="3" type="ORF">B0H15DRAFT_825044</name>
</gene>
<protein>
    <submittedName>
        <fullName evidence="3">Uncharacterized protein</fullName>
    </submittedName>
</protein>
<feature type="region of interest" description="Disordered" evidence="1">
    <location>
        <begin position="140"/>
        <end position="165"/>
    </location>
</feature>
<dbReference type="EMBL" id="JARJCN010000010">
    <property type="protein sequence ID" value="KAJ7097164.1"/>
    <property type="molecule type" value="Genomic_DNA"/>
</dbReference>
<dbReference type="Proteomes" id="UP001222325">
    <property type="component" value="Unassembled WGS sequence"/>
</dbReference>
<sequence length="184" mass="17992">MARSFAQVLALVAIAAKVVGAVPAPALLTLAVPFGNNDSETLTAHVIGVDSAATRTTYALQQNAMDGTSVLASATGTLVEGADYASYTYAISASGLNIAFGFDCALKSGNAICSDKQATATVALSTVQSWVLDVVATSAPAQGAGSSGGTAAKPTGSTKPNSAPRTAGSVGAILVGVALACQLA</sequence>
<reference evidence="3" key="1">
    <citation type="submission" date="2023-03" db="EMBL/GenBank/DDBJ databases">
        <title>Massive genome expansion in bonnet fungi (Mycena s.s.) driven by repeated elements and novel gene families across ecological guilds.</title>
        <authorList>
            <consortium name="Lawrence Berkeley National Laboratory"/>
            <person name="Harder C.B."/>
            <person name="Miyauchi S."/>
            <person name="Viragh M."/>
            <person name="Kuo A."/>
            <person name="Thoen E."/>
            <person name="Andreopoulos B."/>
            <person name="Lu D."/>
            <person name="Skrede I."/>
            <person name="Drula E."/>
            <person name="Henrissat B."/>
            <person name="Morin E."/>
            <person name="Kohler A."/>
            <person name="Barry K."/>
            <person name="LaButti K."/>
            <person name="Morin E."/>
            <person name="Salamov A."/>
            <person name="Lipzen A."/>
            <person name="Mereny Z."/>
            <person name="Hegedus B."/>
            <person name="Baldrian P."/>
            <person name="Stursova M."/>
            <person name="Weitz H."/>
            <person name="Taylor A."/>
            <person name="Grigoriev I.V."/>
            <person name="Nagy L.G."/>
            <person name="Martin F."/>
            <person name="Kauserud H."/>
        </authorList>
    </citation>
    <scope>NUCLEOTIDE SEQUENCE</scope>
    <source>
        <strain evidence="3">CBHHK173m</strain>
    </source>
</reference>
<evidence type="ECO:0000313" key="4">
    <source>
        <dbReference type="Proteomes" id="UP001222325"/>
    </source>
</evidence>